<reference evidence="1 3" key="3">
    <citation type="submission" date="2016-02" db="EMBL/GenBank/DDBJ databases">
        <title>Biosynthesis of antibiotic leucinostatins and their inhibition on Phytophthora in bio-control Purpureocillium lilacinum.</title>
        <authorList>
            <person name="Wang G."/>
            <person name="Liu Z."/>
            <person name="Lin R."/>
            <person name="Li E."/>
            <person name="Mao Z."/>
            <person name="Ling J."/>
            <person name="Yin W."/>
            <person name="Xie B."/>
        </authorList>
    </citation>
    <scope>NUCLEOTIDE SEQUENCE [LARGE SCALE GENOMIC DNA]</scope>
    <source>
        <strain evidence="1">PLFJ-1</strain>
    </source>
</reference>
<dbReference type="Proteomes" id="UP000078340">
    <property type="component" value="Unassembled WGS sequence"/>
</dbReference>
<dbReference type="AlphaFoldDB" id="A0A179FVE3"/>
<sequence length="235" mass="26184">MKVLIVGASGMIGGEALLQCLSESRISKVVAFVRRNLPAQVSEHPKLECITIKDFAIWPEAVLQAHADAAAMIWAMGTYTGNTAADLEYPLVFIESMAETLKTVSRANRFRYIHLSGKFVRQDQEEKLWFLETPRKLKGLMETRALEFAENNANIWETFILKPGGVVAKDPLKGIFTFLTATGVILGKNWSVRVEELGAYMAYLAMGGEEEQSLINNARIVRKGRQTLDSRTDST</sequence>
<evidence type="ECO:0000313" key="2">
    <source>
        <dbReference type="EMBL" id="PWI67675.1"/>
    </source>
</evidence>
<dbReference type="PANTHER" id="PTHR14097:SF9">
    <property type="entry name" value="EPIMERASE, PUTATIVE (AFU_ORTHOLOGUE AFUA_8G07320)-RELATED"/>
    <property type="match status" value="1"/>
</dbReference>
<reference evidence="2 4" key="2">
    <citation type="journal article" date="2016" name="Front. Microbiol.">
        <title>Genome and transcriptome sequences reveal the specific parasitism of the nematophagous Purpureocillium lilacinum 36-1.</title>
        <authorList>
            <person name="Xie J."/>
            <person name="Li S."/>
            <person name="Mo C."/>
            <person name="Xiao X."/>
            <person name="Peng D."/>
            <person name="Wang G."/>
            <person name="Xiao Y."/>
        </authorList>
    </citation>
    <scope>NUCLEOTIDE SEQUENCE [LARGE SCALE GENOMIC DNA]</scope>
    <source>
        <strain evidence="2 4">36-1</strain>
    </source>
</reference>
<evidence type="ECO:0000313" key="4">
    <source>
        <dbReference type="Proteomes" id="UP000245956"/>
    </source>
</evidence>
<dbReference type="PANTHER" id="PTHR14097">
    <property type="entry name" value="OXIDOREDUCTASE HTATIP2"/>
    <property type="match status" value="1"/>
</dbReference>
<reference evidence="2" key="1">
    <citation type="submission" date="2015-05" db="EMBL/GenBank/DDBJ databases">
        <authorList>
            <person name="Wang D.B."/>
            <person name="Wang M."/>
        </authorList>
    </citation>
    <scope>NUCLEOTIDE SEQUENCE</scope>
    <source>
        <strain evidence="2">36-1</strain>
    </source>
</reference>
<proteinExistence type="predicted"/>
<protein>
    <submittedName>
        <fullName evidence="1">NADH(P)-binding domain-containing protein</fullName>
    </submittedName>
</protein>
<organism evidence="1 3">
    <name type="scientific">Purpureocillium lilacinum</name>
    <name type="common">Paecilomyces lilacinus</name>
    <dbReference type="NCBI Taxonomy" id="33203"/>
    <lineage>
        <taxon>Eukaryota</taxon>
        <taxon>Fungi</taxon>
        <taxon>Dikarya</taxon>
        <taxon>Ascomycota</taxon>
        <taxon>Pezizomycotina</taxon>
        <taxon>Sordariomycetes</taxon>
        <taxon>Hypocreomycetidae</taxon>
        <taxon>Hypocreales</taxon>
        <taxon>Ophiocordycipitaceae</taxon>
        <taxon>Purpureocillium</taxon>
    </lineage>
</organism>
<dbReference type="EMBL" id="LCWV01000017">
    <property type="protein sequence ID" value="PWI67675.1"/>
    <property type="molecule type" value="Genomic_DNA"/>
</dbReference>
<evidence type="ECO:0000313" key="3">
    <source>
        <dbReference type="Proteomes" id="UP000078340"/>
    </source>
</evidence>
<evidence type="ECO:0000313" key="1">
    <source>
        <dbReference type="EMBL" id="OAQ69582.1"/>
    </source>
</evidence>
<gene>
    <name evidence="2" type="ORF">PCL_02596</name>
    <name evidence="1" type="ORF">VFPFJ_11084</name>
</gene>
<accession>A0A179FVE3</accession>
<dbReference type="InterPro" id="IPR036291">
    <property type="entry name" value="NAD(P)-bd_dom_sf"/>
</dbReference>
<dbReference type="Proteomes" id="UP000245956">
    <property type="component" value="Unassembled WGS sequence"/>
</dbReference>
<dbReference type="OMA" id="MICAMGS"/>
<name>A0A179FVE3_PURLI</name>
<comment type="caution">
    <text evidence="1">The sequence shown here is derived from an EMBL/GenBank/DDBJ whole genome shotgun (WGS) entry which is preliminary data.</text>
</comment>
<dbReference type="EMBL" id="LSBI01000021">
    <property type="protein sequence ID" value="OAQ69582.1"/>
    <property type="molecule type" value="Genomic_DNA"/>
</dbReference>
<dbReference type="SUPFAM" id="SSF51735">
    <property type="entry name" value="NAD(P)-binding Rossmann-fold domains"/>
    <property type="match status" value="1"/>
</dbReference>
<dbReference type="Gene3D" id="3.40.50.720">
    <property type="entry name" value="NAD(P)-binding Rossmann-like Domain"/>
    <property type="match status" value="1"/>
</dbReference>